<dbReference type="OrthoDB" id="6910977at2759"/>
<dbReference type="GO" id="GO:0008270">
    <property type="term" value="F:zinc ion binding"/>
    <property type="evidence" value="ECO:0007669"/>
    <property type="project" value="UniProtKB-KW"/>
</dbReference>
<dbReference type="PROSITE" id="PS50157">
    <property type="entry name" value="ZINC_FINGER_C2H2_2"/>
    <property type="match status" value="1"/>
</dbReference>
<protein>
    <recommendedName>
        <fullName evidence="3">C2H2-type domain-containing protein</fullName>
    </recommendedName>
</protein>
<keyword evidence="5" id="KW-1185">Reference proteome</keyword>
<dbReference type="Proteomes" id="UP000095300">
    <property type="component" value="Unassembled WGS sequence"/>
</dbReference>
<feature type="domain" description="C2H2-type" evidence="3">
    <location>
        <begin position="367"/>
        <end position="393"/>
    </location>
</feature>
<dbReference type="EnsemblMetazoa" id="SCAU011631-RA">
    <property type="protein sequence ID" value="SCAU011631-PA"/>
    <property type="gene ID" value="SCAU011631"/>
</dbReference>
<gene>
    <name evidence="4" type="primary">106094377</name>
</gene>
<evidence type="ECO:0000256" key="1">
    <source>
        <dbReference type="PROSITE-ProRule" id="PRU00042"/>
    </source>
</evidence>
<name>A0A1I8PVX3_STOCA</name>
<dbReference type="AlphaFoldDB" id="A0A1I8PVX3"/>
<organism evidence="4 5">
    <name type="scientific">Stomoxys calcitrans</name>
    <name type="common">Stable fly</name>
    <name type="synonym">Conops calcitrans</name>
    <dbReference type="NCBI Taxonomy" id="35570"/>
    <lineage>
        <taxon>Eukaryota</taxon>
        <taxon>Metazoa</taxon>
        <taxon>Ecdysozoa</taxon>
        <taxon>Arthropoda</taxon>
        <taxon>Hexapoda</taxon>
        <taxon>Insecta</taxon>
        <taxon>Pterygota</taxon>
        <taxon>Neoptera</taxon>
        <taxon>Endopterygota</taxon>
        <taxon>Diptera</taxon>
        <taxon>Brachycera</taxon>
        <taxon>Muscomorpha</taxon>
        <taxon>Muscoidea</taxon>
        <taxon>Muscidae</taxon>
        <taxon>Stomoxys</taxon>
    </lineage>
</organism>
<feature type="region of interest" description="Disordered" evidence="2">
    <location>
        <begin position="210"/>
        <end position="230"/>
    </location>
</feature>
<dbReference type="STRING" id="35570.A0A1I8PVX3"/>
<evidence type="ECO:0000313" key="4">
    <source>
        <dbReference type="EnsemblMetazoa" id="SCAU011631-PA"/>
    </source>
</evidence>
<accession>A0A1I8PVX3</accession>
<keyword evidence="1" id="KW-0479">Metal-binding</keyword>
<keyword evidence="1" id="KW-0863">Zinc-finger</keyword>
<sequence length="456" mass="49014">MNLPPVFIDLSLDEQVQELRTNYKNFRTEISSQESGKGVEDDLHNIIGVCDVCCKDGEPAQIDDDDSFGLRRKPRLGLLWEGDKGIHLHFDVSSIISILLLDTNLEVSAKIIIELIGTYTSENACVAREDAMKGKDTTLVIVAVERNKYVKRPPRKAYGRLSADSDDGASAKHKIDDPFEDIDNFEMITPSNNGNGGLATTTSNGCHLHLRSHNSATNGDDGGGGGGGGSGSGGGGLDGLGGCTGVNCDVVDDGGDCSLCGNNLQNSCLEGPNSNGNGVDGGHCTAADCQGNYADSNLCQFNVNNVCPGGRSGGGGSSAVMTSNGILKVTSTTTSSSRLSSKEVNENTINRLQSMAMSDDDDYDESLTCNVCDRAFHCHRQLASHQQKKRHFGCGGCDSLFPSLMLLEHHKEEFEHWSDDEISRRICCRRNRGDDYFTDTDSFTSEAESEDLERLL</sequence>
<dbReference type="VEuPathDB" id="VectorBase:SCAU011631"/>
<evidence type="ECO:0000259" key="3">
    <source>
        <dbReference type="PROSITE" id="PS50157"/>
    </source>
</evidence>
<keyword evidence="1" id="KW-0862">Zinc</keyword>
<feature type="compositionally biased region" description="Gly residues" evidence="2">
    <location>
        <begin position="220"/>
        <end position="230"/>
    </location>
</feature>
<evidence type="ECO:0000313" key="5">
    <source>
        <dbReference type="Proteomes" id="UP000095300"/>
    </source>
</evidence>
<dbReference type="PROSITE" id="PS00028">
    <property type="entry name" value="ZINC_FINGER_C2H2_1"/>
    <property type="match status" value="2"/>
</dbReference>
<dbReference type="InterPro" id="IPR013087">
    <property type="entry name" value="Znf_C2H2_type"/>
</dbReference>
<proteinExistence type="predicted"/>
<evidence type="ECO:0000256" key="2">
    <source>
        <dbReference type="SAM" id="MobiDB-lite"/>
    </source>
</evidence>
<reference evidence="4" key="1">
    <citation type="submission" date="2020-05" db="UniProtKB">
        <authorList>
            <consortium name="EnsemblMetazoa"/>
        </authorList>
    </citation>
    <scope>IDENTIFICATION</scope>
    <source>
        <strain evidence="4">USDA</strain>
    </source>
</reference>